<keyword evidence="1" id="KW-0812">Transmembrane</keyword>
<feature type="transmembrane region" description="Helical" evidence="1">
    <location>
        <begin position="55"/>
        <end position="76"/>
    </location>
</feature>
<keyword evidence="1" id="KW-0472">Membrane</keyword>
<name>A0ABU5Z9F2_9FLAO</name>
<feature type="transmembrane region" description="Helical" evidence="1">
    <location>
        <begin position="6"/>
        <end position="27"/>
    </location>
</feature>
<evidence type="ECO:0000313" key="2">
    <source>
        <dbReference type="EMBL" id="MEB3075008.1"/>
    </source>
</evidence>
<organism evidence="2 3">
    <name type="scientific">Capnocytophaga gingivalis</name>
    <dbReference type="NCBI Taxonomy" id="1017"/>
    <lineage>
        <taxon>Bacteria</taxon>
        <taxon>Pseudomonadati</taxon>
        <taxon>Bacteroidota</taxon>
        <taxon>Flavobacteriia</taxon>
        <taxon>Flavobacteriales</taxon>
        <taxon>Flavobacteriaceae</taxon>
        <taxon>Capnocytophaga</taxon>
    </lineage>
</organism>
<proteinExistence type="predicted"/>
<dbReference type="EMBL" id="JAYKBW010000007">
    <property type="protein sequence ID" value="MEB3075008.1"/>
    <property type="molecule type" value="Genomic_DNA"/>
</dbReference>
<sequence>MEKIFVILWILLCIYILVLLMIFADLWSGVRKAKRLGIARNSYGYRRTISKMAQYYNILIACTIVDSMYGMLSWFLETYYQYSIWLFPFCTFFIAVVLCLIEIKSIREKAEDKVRFDRAGQAIQQVFINRDNLEEVAKTISNYMKESDNSKTEDHEPNTA</sequence>
<comment type="caution">
    <text evidence="2">The sequence shown here is derived from an EMBL/GenBank/DDBJ whole genome shotgun (WGS) entry which is preliminary data.</text>
</comment>
<keyword evidence="3" id="KW-1185">Reference proteome</keyword>
<dbReference type="Proteomes" id="UP001311730">
    <property type="component" value="Unassembled WGS sequence"/>
</dbReference>
<feature type="transmembrane region" description="Helical" evidence="1">
    <location>
        <begin position="82"/>
        <end position="103"/>
    </location>
</feature>
<reference evidence="2 3" key="1">
    <citation type="submission" date="2023-12" db="EMBL/GenBank/DDBJ databases">
        <title>Genomic sequences of Capnocytophaga and Parvimonas strains.</title>
        <authorList>
            <person name="Watt R.M."/>
            <person name="Wang M."/>
            <person name="Yang T."/>
            <person name="Tong W.M."/>
        </authorList>
    </citation>
    <scope>NUCLEOTIDE SEQUENCE [LARGE SCALE GENOMIC DNA]</scope>
    <source>
        <strain evidence="2 3">CCUG 13096</strain>
    </source>
</reference>
<evidence type="ECO:0008006" key="4">
    <source>
        <dbReference type="Google" id="ProtNLM"/>
    </source>
</evidence>
<gene>
    <name evidence="2" type="ORF">VJJ08_06830</name>
</gene>
<dbReference type="RefSeq" id="WP_323983287.1">
    <property type="nucleotide sequence ID" value="NZ_JAYKBW010000007.1"/>
</dbReference>
<keyword evidence="1" id="KW-1133">Transmembrane helix</keyword>
<protein>
    <recommendedName>
        <fullName evidence="4">Holin</fullName>
    </recommendedName>
</protein>
<evidence type="ECO:0000256" key="1">
    <source>
        <dbReference type="SAM" id="Phobius"/>
    </source>
</evidence>
<accession>A0ABU5Z9F2</accession>
<evidence type="ECO:0000313" key="3">
    <source>
        <dbReference type="Proteomes" id="UP001311730"/>
    </source>
</evidence>